<comment type="similarity">
    <text evidence="1">Belongs to the YciI family.</text>
</comment>
<dbReference type="PANTHER" id="PTHR37828">
    <property type="entry name" value="GSR2449 PROTEIN"/>
    <property type="match status" value="1"/>
</dbReference>
<accession>A0A377J1H3</accession>
<dbReference type="OrthoDB" id="9814407at2"/>
<gene>
    <name evidence="3" type="ORF">NCTC12410_00141</name>
</gene>
<feature type="domain" description="YCII-related" evidence="2">
    <location>
        <begin position="17"/>
        <end position="86"/>
    </location>
</feature>
<dbReference type="Pfam" id="PF03795">
    <property type="entry name" value="YCII"/>
    <property type="match status" value="1"/>
</dbReference>
<dbReference type="RefSeq" id="WP_115010675.1">
    <property type="nucleotide sequence ID" value="NZ_UGHV01000001.1"/>
</dbReference>
<dbReference type="Proteomes" id="UP000254841">
    <property type="component" value="Unassembled WGS sequence"/>
</dbReference>
<organism evidence="3 4">
    <name type="scientific">Helicobacter canis</name>
    <dbReference type="NCBI Taxonomy" id="29419"/>
    <lineage>
        <taxon>Bacteria</taxon>
        <taxon>Pseudomonadati</taxon>
        <taxon>Campylobacterota</taxon>
        <taxon>Epsilonproteobacteria</taxon>
        <taxon>Campylobacterales</taxon>
        <taxon>Helicobacteraceae</taxon>
        <taxon>Helicobacter</taxon>
    </lineage>
</organism>
<dbReference type="AlphaFoldDB" id="A0A377J1H3"/>
<dbReference type="InterPro" id="IPR005545">
    <property type="entry name" value="YCII"/>
</dbReference>
<evidence type="ECO:0000256" key="1">
    <source>
        <dbReference type="ARBA" id="ARBA00007689"/>
    </source>
</evidence>
<proteinExistence type="inferred from homology"/>
<dbReference type="InterPro" id="IPR011008">
    <property type="entry name" value="Dimeric_a/b-barrel"/>
</dbReference>
<dbReference type="PANTHER" id="PTHR37828:SF1">
    <property type="entry name" value="YCII-RELATED DOMAIN-CONTAINING PROTEIN"/>
    <property type="match status" value="1"/>
</dbReference>
<evidence type="ECO:0000259" key="2">
    <source>
        <dbReference type="Pfam" id="PF03795"/>
    </source>
</evidence>
<protein>
    <submittedName>
        <fullName evidence="3">YCII-related protein</fullName>
    </submittedName>
</protein>
<dbReference type="EMBL" id="UGHV01000001">
    <property type="protein sequence ID" value="STO96332.1"/>
    <property type="molecule type" value="Genomic_DNA"/>
</dbReference>
<reference evidence="3 4" key="1">
    <citation type="submission" date="2018-06" db="EMBL/GenBank/DDBJ databases">
        <authorList>
            <consortium name="Pathogen Informatics"/>
            <person name="Doyle S."/>
        </authorList>
    </citation>
    <scope>NUCLEOTIDE SEQUENCE [LARGE SCALE GENOMIC DNA]</scope>
    <source>
        <strain evidence="3 4">NCTC12410</strain>
    </source>
</reference>
<dbReference type="SUPFAM" id="SSF54909">
    <property type="entry name" value="Dimeric alpha+beta barrel"/>
    <property type="match status" value="1"/>
</dbReference>
<name>A0A377J1H3_9HELI</name>
<dbReference type="Gene3D" id="3.30.70.1060">
    <property type="entry name" value="Dimeric alpha+beta barrel"/>
    <property type="match status" value="1"/>
</dbReference>
<sequence>MDSSHLFLIDVAYTADLAVIEAHLAEHRSYLAKGYEAGFLLASGPKTPRTGGMIIGRFASREDAQAFAVNDPFALKHIAQHTIVEFDPVLHAQEIATFLTK</sequence>
<evidence type="ECO:0000313" key="4">
    <source>
        <dbReference type="Proteomes" id="UP000254841"/>
    </source>
</evidence>
<evidence type="ECO:0000313" key="3">
    <source>
        <dbReference type="EMBL" id="STO96332.1"/>
    </source>
</evidence>